<protein>
    <submittedName>
        <fullName evidence="3">Uncharacterized protein</fullName>
    </submittedName>
</protein>
<name>A0AAE1FWT6_PETCI</name>
<evidence type="ECO:0000256" key="2">
    <source>
        <dbReference type="SAM" id="MobiDB-lite"/>
    </source>
</evidence>
<evidence type="ECO:0000256" key="1">
    <source>
        <dbReference type="SAM" id="Coils"/>
    </source>
</evidence>
<gene>
    <name evidence="3" type="ORF">Pcinc_014250</name>
</gene>
<reference evidence="3" key="1">
    <citation type="submission" date="2023-10" db="EMBL/GenBank/DDBJ databases">
        <title>Genome assemblies of two species of porcelain crab, Petrolisthes cinctipes and Petrolisthes manimaculis (Anomura: Porcellanidae).</title>
        <authorList>
            <person name="Angst P."/>
        </authorList>
    </citation>
    <scope>NUCLEOTIDE SEQUENCE</scope>
    <source>
        <strain evidence="3">PB745_01</strain>
        <tissue evidence="3">Gill</tissue>
    </source>
</reference>
<feature type="compositionally biased region" description="Polar residues" evidence="2">
    <location>
        <begin position="70"/>
        <end position="101"/>
    </location>
</feature>
<sequence length="190" mass="21823">MSLFDLEAFVKSPTIEVLSDLRKQDWLDIANSYKIPCNARAKKEVIKNVVVEGLVTLEVLPADAIDVLTPGTSSGDKTPKSSLLSHFNLQTHPPGEETQTPPEKEKLAHGESPTDQRTSPQFQLNYDIQLRRLQMEREIAQQKLEMEDRRAQQMMERELDLRFREVKLKEQRNRGRPNCREYFGGGDNES</sequence>
<feature type="region of interest" description="Disordered" evidence="2">
    <location>
        <begin position="170"/>
        <end position="190"/>
    </location>
</feature>
<keyword evidence="1" id="KW-0175">Coiled coil</keyword>
<proteinExistence type="predicted"/>
<feature type="compositionally biased region" description="Basic and acidic residues" evidence="2">
    <location>
        <begin position="102"/>
        <end position="114"/>
    </location>
</feature>
<keyword evidence="4" id="KW-1185">Reference proteome</keyword>
<dbReference type="EMBL" id="JAWQEG010001234">
    <property type="protein sequence ID" value="KAK3881299.1"/>
    <property type="molecule type" value="Genomic_DNA"/>
</dbReference>
<evidence type="ECO:0000313" key="4">
    <source>
        <dbReference type="Proteomes" id="UP001286313"/>
    </source>
</evidence>
<feature type="coiled-coil region" evidence="1">
    <location>
        <begin position="130"/>
        <end position="157"/>
    </location>
</feature>
<evidence type="ECO:0000313" key="3">
    <source>
        <dbReference type="EMBL" id="KAK3881299.1"/>
    </source>
</evidence>
<accession>A0AAE1FWT6</accession>
<dbReference type="AlphaFoldDB" id="A0AAE1FWT6"/>
<dbReference type="Proteomes" id="UP001286313">
    <property type="component" value="Unassembled WGS sequence"/>
</dbReference>
<feature type="region of interest" description="Disordered" evidence="2">
    <location>
        <begin position="67"/>
        <end position="121"/>
    </location>
</feature>
<organism evidence="3 4">
    <name type="scientific">Petrolisthes cinctipes</name>
    <name type="common">Flat porcelain crab</name>
    <dbReference type="NCBI Taxonomy" id="88211"/>
    <lineage>
        <taxon>Eukaryota</taxon>
        <taxon>Metazoa</taxon>
        <taxon>Ecdysozoa</taxon>
        <taxon>Arthropoda</taxon>
        <taxon>Crustacea</taxon>
        <taxon>Multicrustacea</taxon>
        <taxon>Malacostraca</taxon>
        <taxon>Eumalacostraca</taxon>
        <taxon>Eucarida</taxon>
        <taxon>Decapoda</taxon>
        <taxon>Pleocyemata</taxon>
        <taxon>Anomura</taxon>
        <taxon>Galatheoidea</taxon>
        <taxon>Porcellanidae</taxon>
        <taxon>Petrolisthes</taxon>
    </lineage>
</organism>
<comment type="caution">
    <text evidence="3">The sequence shown here is derived from an EMBL/GenBank/DDBJ whole genome shotgun (WGS) entry which is preliminary data.</text>
</comment>